<accession>A0A6G1HN03</accession>
<gene>
    <name evidence="7" type="ORF">EJ06DRAFT_584386</name>
</gene>
<evidence type="ECO:0000256" key="1">
    <source>
        <dbReference type="ARBA" id="ARBA00004123"/>
    </source>
</evidence>
<evidence type="ECO:0000256" key="2">
    <source>
        <dbReference type="ARBA" id="ARBA00004584"/>
    </source>
</evidence>
<dbReference type="GO" id="GO:0005634">
    <property type="term" value="C:nucleus"/>
    <property type="evidence" value="ECO:0007669"/>
    <property type="project" value="UniProtKB-SubCell"/>
</dbReference>
<dbReference type="InterPro" id="IPR018464">
    <property type="entry name" value="CENP-O"/>
</dbReference>
<evidence type="ECO:0000313" key="8">
    <source>
        <dbReference type="Proteomes" id="UP000799640"/>
    </source>
</evidence>
<sequence>MDPIPSDTSSLDAELTALRAEISTLRLRRSLLRTTLLSWPALHTELTASLQLPGASQALTAITAQTETNTANIHRACTGLTLFRVQDPDPNAVDGGEVVGIRIEGFDTGSGRFSVPWFVFLVGQDGEGVRVLRHTLPESVPLAGLEQKYLRRKGGGDLEGFARGVRRECVSLVKRGEMVGVLREWVGTGGGEFGVEGVEGCDEAAREVEVRFEGGDVKRLRLGVDGGIEAVTIPEVVPYKPVRGGRRKISRPVARRYE</sequence>
<keyword evidence="8" id="KW-1185">Reference proteome</keyword>
<dbReference type="PANTHER" id="PTHR14582">
    <property type="entry name" value="INNER KINETOCHORE SUBUNIT MAL2"/>
    <property type="match status" value="1"/>
</dbReference>
<dbReference type="PANTHER" id="PTHR14582:SF1">
    <property type="entry name" value="CENTROMERE PROTEIN O"/>
    <property type="match status" value="1"/>
</dbReference>
<comment type="similarity">
    <text evidence="3">Belongs to the CENP-O/MCM21 family.</text>
</comment>
<comment type="subcellular location">
    <subcellularLocation>
        <location evidence="2">Chromosome</location>
        <location evidence="2">Centromere</location>
    </subcellularLocation>
    <subcellularLocation>
        <location evidence="1">Nucleus</location>
    </subcellularLocation>
</comment>
<reference evidence="7" key="1">
    <citation type="journal article" date="2020" name="Stud. Mycol.">
        <title>101 Dothideomycetes genomes: a test case for predicting lifestyles and emergence of pathogens.</title>
        <authorList>
            <person name="Haridas S."/>
            <person name="Albert R."/>
            <person name="Binder M."/>
            <person name="Bloem J."/>
            <person name="Labutti K."/>
            <person name="Salamov A."/>
            <person name="Andreopoulos B."/>
            <person name="Baker S."/>
            <person name="Barry K."/>
            <person name="Bills G."/>
            <person name="Bluhm B."/>
            <person name="Cannon C."/>
            <person name="Castanera R."/>
            <person name="Culley D."/>
            <person name="Daum C."/>
            <person name="Ezra D."/>
            <person name="Gonzalez J."/>
            <person name="Henrissat B."/>
            <person name="Kuo A."/>
            <person name="Liang C."/>
            <person name="Lipzen A."/>
            <person name="Lutzoni F."/>
            <person name="Magnuson J."/>
            <person name="Mondo S."/>
            <person name="Nolan M."/>
            <person name="Ohm R."/>
            <person name="Pangilinan J."/>
            <person name="Park H.-J."/>
            <person name="Ramirez L."/>
            <person name="Alfaro M."/>
            <person name="Sun H."/>
            <person name="Tritt A."/>
            <person name="Yoshinaga Y."/>
            <person name="Zwiers L.-H."/>
            <person name="Turgeon B."/>
            <person name="Goodwin S."/>
            <person name="Spatafora J."/>
            <person name="Crous P."/>
            <person name="Grigoriev I."/>
        </authorList>
    </citation>
    <scope>NUCLEOTIDE SEQUENCE</scope>
    <source>
        <strain evidence="7">CBS 262.69</strain>
    </source>
</reference>
<evidence type="ECO:0000256" key="5">
    <source>
        <dbReference type="ARBA" id="ARBA00023242"/>
    </source>
</evidence>
<organism evidence="7 8">
    <name type="scientific">Trichodelitschia bisporula</name>
    <dbReference type="NCBI Taxonomy" id="703511"/>
    <lineage>
        <taxon>Eukaryota</taxon>
        <taxon>Fungi</taxon>
        <taxon>Dikarya</taxon>
        <taxon>Ascomycota</taxon>
        <taxon>Pezizomycotina</taxon>
        <taxon>Dothideomycetes</taxon>
        <taxon>Dothideomycetes incertae sedis</taxon>
        <taxon>Phaeotrichales</taxon>
        <taxon>Phaeotrichaceae</taxon>
        <taxon>Trichodelitschia</taxon>
    </lineage>
</organism>
<proteinExistence type="inferred from homology"/>
<evidence type="ECO:0000313" key="7">
    <source>
        <dbReference type="EMBL" id="KAF2397448.1"/>
    </source>
</evidence>
<keyword evidence="5" id="KW-0539">Nucleus</keyword>
<keyword evidence="4" id="KW-0158">Chromosome</keyword>
<dbReference type="EMBL" id="ML996703">
    <property type="protein sequence ID" value="KAF2397448.1"/>
    <property type="molecule type" value="Genomic_DNA"/>
</dbReference>
<evidence type="ECO:0008006" key="9">
    <source>
        <dbReference type="Google" id="ProtNLM"/>
    </source>
</evidence>
<dbReference type="OrthoDB" id="10050372at2759"/>
<dbReference type="AlphaFoldDB" id="A0A6G1HN03"/>
<name>A0A6G1HN03_9PEZI</name>
<dbReference type="GO" id="GO:0031511">
    <property type="term" value="C:Mis6-Sim4 complex"/>
    <property type="evidence" value="ECO:0007669"/>
    <property type="project" value="TreeGrafter"/>
</dbReference>
<protein>
    <recommendedName>
        <fullName evidence="9">Cenp-O kinetochore centromere component</fullName>
    </recommendedName>
</protein>
<dbReference type="Pfam" id="PF09496">
    <property type="entry name" value="CENP-O"/>
    <property type="match status" value="1"/>
</dbReference>
<evidence type="ECO:0000256" key="3">
    <source>
        <dbReference type="ARBA" id="ARBA00007321"/>
    </source>
</evidence>
<evidence type="ECO:0000256" key="4">
    <source>
        <dbReference type="ARBA" id="ARBA00022454"/>
    </source>
</evidence>
<evidence type="ECO:0000256" key="6">
    <source>
        <dbReference type="ARBA" id="ARBA00023328"/>
    </source>
</evidence>
<dbReference type="Proteomes" id="UP000799640">
    <property type="component" value="Unassembled WGS sequence"/>
</dbReference>
<keyword evidence="6" id="KW-0137">Centromere</keyword>